<dbReference type="Proteomes" id="UP001165740">
    <property type="component" value="Chromosome 14"/>
</dbReference>
<keyword evidence="1" id="KW-0732">Signal</keyword>
<dbReference type="RefSeq" id="XP_055865420.1">
    <property type="nucleotide sequence ID" value="XM_056009445.1"/>
</dbReference>
<accession>A0A9W2YS20</accession>
<keyword evidence="2" id="KW-1185">Reference proteome</keyword>
<name>A0A9W2YS20_BIOGL</name>
<protein>
    <submittedName>
        <fullName evidence="3">Uncharacterized protein LOC106076683</fullName>
    </submittedName>
</protein>
<reference evidence="3" key="1">
    <citation type="submission" date="2025-08" db="UniProtKB">
        <authorList>
            <consortium name="RefSeq"/>
        </authorList>
    </citation>
    <scope>IDENTIFICATION</scope>
</reference>
<evidence type="ECO:0000313" key="2">
    <source>
        <dbReference type="Proteomes" id="UP001165740"/>
    </source>
</evidence>
<feature type="chain" id="PRO_5040887329" evidence="1">
    <location>
        <begin position="18"/>
        <end position="488"/>
    </location>
</feature>
<gene>
    <name evidence="3" type="primary">LOC106076683</name>
</gene>
<organism evidence="2 3">
    <name type="scientific">Biomphalaria glabrata</name>
    <name type="common">Bloodfluke planorb</name>
    <name type="synonym">Freshwater snail</name>
    <dbReference type="NCBI Taxonomy" id="6526"/>
    <lineage>
        <taxon>Eukaryota</taxon>
        <taxon>Metazoa</taxon>
        <taxon>Spiralia</taxon>
        <taxon>Lophotrochozoa</taxon>
        <taxon>Mollusca</taxon>
        <taxon>Gastropoda</taxon>
        <taxon>Heterobranchia</taxon>
        <taxon>Euthyneura</taxon>
        <taxon>Panpulmonata</taxon>
        <taxon>Hygrophila</taxon>
        <taxon>Lymnaeoidea</taxon>
        <taxon>Planorbidae</taxon>
        <taxon>Biomphalaria</taxon>
    </lineage>
</organism>
<dbReference type="AlphaFoldDB" id="A0A9W2YS20"/>
<evidence type="ECO:0000256" key="1">
    <source>
        <dbReference type="SAM" id="SignalP"/>
    </source>
</evidence>
<evidence type="ECO:0000313" key="3">
    <source>
        <dbReference type="RefSeq" id="XP_055865420.1"/>
    </source>
</evidence>
<dbReference type="GeneID" id="106076683"/>
<feature type="signal peptide" evidence="1">
    <location>
        <begin position="1"/>
        <end position="17"/>
    </location>
</feature>
<proteinExistence type="predicted"/>
<sequence length="488" mass="54560">MFVYQLLFVSLLTCVQALETPRNVTCTVSSATFESILVTCKTQVLLPQSAFSVNFTSNDTSLNYTSSIALNCTSDSSDVQLSQVNIPRTTCLIKVNTAHLQPGYYDLKLIAYVGNDSSVESDTIKLHFPKELQAPVCTDPNYDIPACIFGLKKMLCVSCVAPIAIGTASCSILYTSKYYTVQINSYQAKPYMQMDKDNVTTYSAECYHILDSRMFENGIKFNINFTQDLKNGNTSVTSVSSASYYYESTKIVNFTVDENPIGVCANIADNVTLSCVTQGSPLVLKFLQVGPSMNNGYIMYDYPTKDMTWTMRSPSDYGYYMCFTGQQLENRKSKSVYVVSPDQTMKKDNQTFYKLQYSGINNDTAFVLIEVTGCPEPSTMKLFRKEEFVKGSGIDILTEGVNLTYIRSTDIIKSSNQYKAVGYINVTFLNKDLTLNLPEYRLNVSNGVSNFTIIDFGVFGERTNNFAPHLHSVSICWIVLIVFKLLAY</sequence>
<dbReference type="OrthoDB" id="10290285at2759"/>